<sequence length="162" mass="17309">PRRRRRIPTTPNPHPETTPIRDEDAGRADAGARLRPGGAAAGGVVRAILDVPDQVPADLGVLQEGGGVVLDGGGGGPLRLVGMNGDLMSQYIEFVADRLLMALGCKKMYNVANPFDWMELISLQGKTNFFEKRVGDYQKASVMSSLNGGASANHVFSIDEDF</sequence>
<name>C7J3K0_ORYSJ</name>
<accession>C7J3K0</accession>
<dbReference type="SUPFAM" id="SSF47240">
    <property type="entry name" value="Ferritin-like"/>
    <property type="match status" value="1"/>
</dbReference>
<evidence type="ECO:0000256" key="4">
    <source>
        <dbReference type="SAM" id="MobiDB-lite"/>
    </source>
</evidence>
<dbReference type="Proteomes" id="UP000000763">
    <property type="component" value="Chromosome 6"/>
</dbReference>
<dbReference type="PANTHER" id="PTHR23409">
    <property type="entry name" value="RIBONUCLEOSIDE-DIPHOSPHATE REDUCTASE SMALL CHAIN"/>
    <property type="match status" value="1"/>
</dbReference>
<dbReference type="PANTHER" id="PTHR23409:SF18">
    <property type="entry name" value="RIBONUCLEOSIDE-DIPHOSPHATE REDUCTASE SUBUNIT M2"/>
    <property type="match status" value="1"/>
</dbReference>
<dbReference type="EMBL" id="AP008212">
    <property type="protein sequence ID" value="BAH93428.1"/>
    <property type="molecule type" value="Genomic_DNA"/>
</dbReference>
<evidence type="ECO:0000256" key="2">
    <source>
        <dbReference type="ARBA" id="ARBA00022528"/>
    </source>
</evidence>
<feature type="non-terminal residue" evidence="5">
    <location>
        <position position="1"/>
    </location>
</feature>
<evidence type="ECO:0000313" key="5">
    <source>
        <dbReference type="EMBL" id="BAH93428.1"/>
    </source>
</evidence>
<feature type="compositionally biased region" description="Basic and acidic residues" evidence="4">
    <location>
        <begin position="19"/>
        <end position="32"/>
    </location>
</feature>
<reference evidence="6" key="2">
    <citation type="journal article" date="2008" name="Nucleic Acids Res.">
        <title>The rice annotation project database (RAP-DB): 2008 update.</title>
        <authorList>
            <consortium name="The rice annotation project (RAP)"/>
        </authorList>
    </citation>
    <scope>GENOME REANNOTATION</scope>
    <source>
        <strain evidence="6">cv. Nipponbare</strain>
    </source>
</reference>
<gene>
    <name evidence="5" type="ordered locus">Os06g0257450</name>
</gene>
<evidence type="ECO:0000256" key="3">
    <source>
        <dbReference type="ARBA" id="ARBA00022640"/>
    </source>
</evidence>
<dbReference type="KEGG" id="dosa:Os06g0257450"/>
<feature type="region of interest" description="Disordered" evidence="4">
    <location>
        <begin position="1"/>
        <end position="32"/>
    </location>
</feature>
<proteinExistence type="predicted"/>
<dbReference type="GO" id="GO:0009507">
    <property type="term" value="C:chloroplast"/>
    <property type="evidence" value="ECO:0007669"/>
    <property type="project" value="UniProtKB-SubCell"/>
</dbReference>
<keyword evidence="3" id="KW-0934">Plastid</keyword>
<dbReference type="Pfam" id="PF00268">
    <property type="entry name" value="Ribonuc_red_sm"/>
    <property type="match status" value="1"/>
</dbReference>
<protein>
    <submittedName>
        <fullName evidence="5">Os06g0257450 protein</fullName>
    </submittedName>
</protein>
<organism evidence="5 6">
    <name type="scientific">Oryza sativa subsp. japonica</name>
    <name type="common">Rice</name>
    <dbReference type="NCBI Taxonomy" id="39947"/>
    <lineage>
        <taxon>Eukaryota</taxon>
        <taxon>Viridiplantae</taxon>
        <taxon>Streptophyta</taxon>
        <taxon>Embryophyta</taxon>
        <taxon>Tracheophyta</taxon>
        <taxon>Spermatophyta</taxon>
        <taxon>Magnoliopsida</taxon>
        <taxon>Liliopsida</taxon>
        <taxon>Poales</taxon>
        <taxon>Poaceae</taxon>
        <taxon>BOP clade</taxon>
        <taxon>Oryzoideae</taxon>
        <taxon>Oryzeae</taxon>
        <taxon>Oryzinae</taxon>
        <taxon>Oryza</taxon>
        <taxon>Oryza sativa</taxon>
    </lineage>
</organism>
<dbReference type="GO" id="GO:0009263">
    <property type="term" value="P:deoxyribonucleotide biosynthetic process"/>
    <property type="evidence" value="ECO:0007669"/>
    <property type="project" value="InterPro"/>
</dbReference>
<dbReference type="InterPro" id="IPR009078">
    <property type="entry name" value="Ferritin-like_SF"/>
</dbReference>
<dbReference type="Gene3D" id="1.10.620.20">
    <property type="entry name" value="Ribonucleotide Reductase, subunit A"/>
    <property type="match status" value="1"/>
</dbReference>
<evidence type="ECO:0000313" key="6">
    <source>
        <dbReference type="Proteomes" id="UP000000763"/>
    </source>
</evidence>
<comment type="subcellular location">
    <subcellularLocation>
        <location evidence="1">Plastid</location>
        <location evidence="1">Chloroplast</location>
    </subcellularLocation>
</comment>
<dbReference type="GO" id="GO:0016491">
    <property type="term" value="F:oxidoreductase activity"/>
    <property type="evidence" value="ECO:0007669"/>
    <property type="project" value="InterPro"/>
</dbReference>
<keyword evidence="2" id="KW-0150">Chloroplast</keyword>
<evidence type="ECO:0000256" key="1">
    <source>
        <dbReference type="ARBA" id="ARBA00004229"/>
    </source>
</evidence>
<dbReference type="AlphaFoldDB" id="C7J3K0"/>
<dbReference type="InterPro" id="IPR000358">
    <property type="entry name" value="RNR_small_fam"/>
</dbReference>
<dbReference type="InterPro" id="IPR012348">
    <property type="entry name" value="RNR-like"/>
</dbReference>
<reference evidence="5 6" key="1">
    <citation type="journal article" date="2005" name="Nature">
        <title>The map-based sequence of the rice genome.</title>
        <authorList>
            <consortium name="International rice genome sequencing project (IRGSP)"/>
            <person name="Matsumoto T."/>
            <person name="Wu J."/>
            <person name="Kanamori H."/>
            <person name="Katayose Y."/>
            <person name="Fujisawa M."/>
            <person name="Namiki N."/>
            <person name="Mizuno H."/>
            <person name="Yamamoto K."/>
            <person name="Antonio B.A."/>
            <person name="Baba T."/>
            <person name="Sakata K."/>
            <person name="Nagamura Y."/>
            <person name="Aoki H."/>
            <person name="Arikawa K."/>
            <person name="Arita K."/>
            <person name="Bito T."/>
            <person name="Chiden Y."/>
            <person name="Fujitsuka N."/>
            <person name="Fukunaka R."/>
            <person name="Hamada M."/>
            <person name="Harada C."/>
            <person name="Hayashi A."/>
            <person name="Hijishita S."/>
            <person name="Honda M."/>
            <person name="Hosokawa S."/>
            <person name="Ichikawa Y."/>
            <person name="Idonuma A."/>
            <person name="Iijima M."/>
            <person name="Ikeda M."/>
            <person name="Ikeno M."/>
            <person name="Ito K."/>
            <person name="Ito S."/>
            <person name="Ito T."/>
            <person name="Ito Y."/>
            <person name="Ito Y."/>
            <person name="Iwabuchi A."/>
            <person name="Kamiya K."/>
            <person name="Karasawa W."/>
            <person name="Kurita K."/>
            <person name="Katagiri S."/>
            <person name="Kikuta A."/>
            <person name="Kobayashi H."/>
            <person name="Kobayashi N."/>
            <person name="Machita K."/>
            <person name="Maehara T."/>
            <person name="Masukawa M."/>
            <person name="Mizubayashi T."/>
            <person name="Mukai Y."/>
            <person name="Nagasaki H."/>
            <person name="Nagata Y."/>
            <person name="Naito S."/>
            <person name="Nakashima M."/>
            <person name="Nakama Y."/>
            <person name="Nakamichi Y."/>
            <person name="Nakamura M."/>
            <person name="Meguro A."/>
            <person name="Negishi M."/>
            <person name="Ohta I."/>
            <person name="Ohta T."/>
            <person name="Okamoto M."/>
            <person name="Ono N."/>
            <person name="Saji S."/>
            <person name="Sakaguchi M."/>
            <person name="Sakai K."/>
            <person name="Shibata M."/>
            <person name="Shimokawa T."/>
            <person name="Song J."/>
            <person name="Takazaki Y."/>
            <person name="Terasawa K."/>
            <person name="Tsugane M."/>
            <person name="Tsuji K."/>
            <person name="Ueda S."/>
            <person name="Waki K."/>
            <person name="Yamagata H."/>
            <person name="Yamamoto M."/>
            <person name="Yamamoto S."/>
            <person name="Yamane H."/>
            <person name="Yoshiki S."/>
            <person name="Yoshihara R."/>
            <person name="Yukawa K."/>
            <person name="Zhong H."/>
            <person name="Yano M."/>
            <person name="Yuan Q."/>
            <person name="Ouyang S."/>
            <person name="Liu J."/>
            <person name="Jones K.M."/>
            <person name="Gansberger K."/>
            <person name="Moffat K."/>
            <person name="Hill J."/>
            <person name="Bera J."/>
            <person name="Fadrosh D."/>
            <person name="Jin S."/>
            <person name="Johri S."/>
            <person name="Kim M."/>
            <person name="Overton L."/>
            <person name="Reardon M."/>
            <person name="Tsitrin T."/>
            <person name="Vuong H."/>
            <person name="Weaver B."/>
            <person name="Ciecko A."/>
            <person name="Tallon L."/>
            <person name="Jackson J."/>
            <person name="Pai G."/>
            <person name="Aken S.V."/>
            <person name="Utterback T."/>
            <person name="Reidmuller S."/>
            <person name="Feldblyum T."/>
            <person name="Hsiao J."/>
            <person name="Zismann V."/>
            <person name="Iobst S."/>
            <person name="de Vazeille A.R."/>
            <person name="Buell C.R."/>
            <person name="Ying K."/>
            <person name="Li Y."/>
            <person name="Lu T."/>
            <person name="Huang Y."/>
            <person name="Zhao Q."/>
            <person name="Feng Q."/>
            <person name="Zhang L."/>
            <person name="Zhu J."/>
            <person name="Weng Q."/>
            <person name="Mu J."/>
            <person name="Lu Y."/>
            <person name="Fan D."/>
            <person name="Liu Y."/>
            <person name="Guan J."/>
            <person name="Zhang Y."/>
            <person name="Yu S."/>
            <person name="Liu X."/>
            <person name="Zhang Y."/>
            <person name="Hong G."/>
            <person name="Han B."/>
            <person name="Choisne N."/>
            <person name="Demange N."/>
            <person name="Orjeda G."/>
            <person name="Samain S."/>
            <person name="Cattolico L."/>
            <person name="Pelletier E."/>
            <person name="Couloux A."/>
            <person name="Segurens B."/>
            <person name="Wincker P."/>
            <person name="D'Hont A."/>
            <person name="Scarpelli C."/>
            <person name="Weissenbach J."/>
            <person name="Salanoubat M."/>
            <person name="Quetier F."/>
            <person name="Yu Y."/>
            <person name="Kim H.R."/>
            <person name="Rambo T."/>
            <person name="Currie J."/>
            <person name="Collura K."/>
            <person name="Luo M."/>
            <person name="Yang T."/>
            <person name="Ammiraju J.S.S."/>
            <person name="Engler F."/>
            <person name="Soderlund C."/>
            <person name="Wing R.A."/>
            <person name="Palmer L.E."/>
            <person name="de la Bastide M."/>
            <person name="Spiegel L."/>
            <person name="Nascimento L."/>
            <person name="Zutavern T."/>
            <person name="O'Shaughnessy A."/>
            <person name="Dike S."/>
            <person name="Dedhia N."/>
            <person name="Preston R."/>
            <person name="Balija V."/>
            <person name="McCombie W.R."/>
            <person name="Chow T."/>
            <person name="Chen H."/>
            <person name="Chung M."/>
            <person name="Chen C."/>
            <person name="Shaw J."/>
            <person name="Wu H."/>
            <person name="Hsiao K."/>
            <person name="Chao Y."/>
            <person name="Chu M."/>
            <person name="Cheng C."/>
            <person name="Hour A."/>
            <person name="Lee P."/>
            <person name="Lin S."/>
            <person name="Lin Y."/>
            <person name="Liou J."/>
            <person name="Liu S."/>
            <person name="Hsing Y."/>
            <person name="Raghuvanshi S."/>
            <person name="Mohanty A."/>
            <person name="Bharti A.K."/>
            <person name="Gaur A."/>
            <person name="Gupta V."/>
            <person name="Kumar D."/>
            <person name="Ravi V."/>
            <person name="Vij S."/>
            <person name="Kapur A."/>
            <person name="Khurana P."/>
            <person name="Khurana P."/>
            <person name="Khurana J.P."/>
            <person name="Tyagi A.K."/>
            <person name="Gaikwad K."/>
            <person name="Singh A."/>
            <person name="Dalal V."/>
            <person name="Srivastava S."/>
            <person name="Dixit A."/>
            <person name="Pal A.K."/>
            <person name="Ghazi I.A."/>
            <person name="Yadav M."/>
            <person name="Pandit A."/>
            <person name="Bhargava A."/>
            <person name="Sureshbabu K."/>
            <person name="Batra K."/>
            <person name="Sharma T.R."/>
            <person name="Mohapatra T."/>
            <person name="Singh N.K."/>
            <person name="Messing J."/>
            <person name="Nelson A.B."/>
            <person name="Fuks G."/>
            <person name="Kavchok S."/>
            <person name="Keizer G."/>
            <person name="Linton E."/>
            <person name="Llaca V."/>
            <person name="Song R."/>
            <person name="Tanyolac B."/>
            <person name="Young S."/>
            <person name="Ho-Il K."/>
            <person name="Hahn J.H."/>
            <person name="Sangsakoo G."/>
            <person name="Vanavichit A."/>
            <person name="de Mattos Luiz.A.T."/>
            <person name="Zimmer P.D."/>
            <person name="Malone G."/>
            <person name="Dellagostin O."/>
            <person name="de Oliveira A.C."/>
            <person name="Bevan M."/>
            <person name="Bancroft I."/>
            <person name="Minx P."/>
            <person name="Cordum H."/>
            <person name="Wilson R."/>
            <person name="Cheng Z."/>
            <person name="Jin W."/>
            <person name="Jiang J."/>
            <person name="Leong S.A."/>
            <person name="Iwama H."/>
            <person name="Gojobori T."/>
            <person name="Itoh T."/>
            <person name="Niimura Y."/>
            <person name="Fujii Y."/>
            <person name="Habara T."/>
            <person name="Sakai H."/>
            <person name="Sato Y."/>
            <person name="Wilson G."/>
            <person name="Kumar K."/>
            <person name="McCouch S."/>
            <person name="Juretic N."/>
            <person name="Hoen D."/>
            <person name="Wright S."/>
            <person name="Bruskiewich R."/>
            <person name="Bureau T."/>
            <person name="Miyao A."/>
            <person name="Hirochika H."/>
            <person name="Nishikawa T."/>
            <person name="Kadowaki K."/>
            <person name="Sugiura M."/>
            <person name="Burr B."/>
            <person name="Sasaki T."/>
        </authorList>
    </citation>
    <scope>NUCLEOTIDE SEQUENCE [LARGE SCALE GENOMIC DNA]</scope>
    <source>
        <strain evidence="6">cv. Nipponbare</strain>
    </source>
</reference>